<organism evidence="2 3">
    <name type="scientific">Klebsiella pneumoniae</name>
    <dbReference type="NCBI Taxonomy" id="573"/>
    <lineage>
        <taxon>Bacteria</taxon>
        <taxon>Pseudomonadati</taxon>
        <taxon>Pseudomonadota</taxon>
        <taxon>Gammaproteobacteria</taxon>
        <taxon>Enterobacterales</taxon>
        <taxon>Enterobacteriaceae</taxon>
        <taxon>Klebsiella/Raoultella group</taxon>
        <taxon>Klebsiella</taxon>
        <taxon>Klebsiella pneumoniae complex</taxon>
    </lineage>
</organism>
<gene>
    <name evidence="2" type="primary">yhjD_3</name>
    <name evidence="2" type="ORF">NCTC13443_00259</name>
</gene>
<feature type="transmembrane region" description="Helical" evidence="1">
    <location>
        <begin position="12"/>
        <end position="32"/>
    </location>
</feature>
<sequence>MKNTINTAVQQRTAVGLVGLLVALYSGINWMGNLREAIRAQSRDVWERGRRTRRKSG</sequence>
<evidence type="ECO:0000313" key="2">
    <source>
        <dbReference type="EMBL" id="STT00016.1"/>
    </source>
</evidence>
<reference evidence="2 3" key="1">
    <citation type="submission" date="2018-06" db="EMBL/GenBank/DDBJ databases">
        <authorList>
            <consortium name="Pathogen Informatics"/>
            <person name="Doyle S."/>
        </authorList>
    </citation>
    <scope>NUCLEOTIDE SEQUENCE [LARGE SCALE GENOMIC DNA]</scope>
    <source>
        <strain evidence="2 3">NCTC13443</strain>
    </source>
</reference>
<keyword evidence="1" id="KW-0812">Transmembrane</keyword>
<dbReference type="Proteomes" id="UP000255518">
    <property type="component" value="Unassembled WGS sequence"/>
</dbReference>
<dbReference type="EMBL" id="UGKT01000001">
    <property type="protein sequence ID" value="STT00016.1"/>
    <property type="molecule type" value="Genomic_DNA"/>
</dbReference>
<protein>
    <submittedName>
        <fullName evidence="2">Inner membrane protein YhjD</fullName>
    </submittedName>
</protein>
<dbReference type="AlphaFoldDB" id="A0A377UTG8"/>
<evidence type="ECO:0000256" key="1">
    <source>
        <dbReference type="SAM" id="Phobius"/>
    </source>
</evidence>
<name>A0A377UTG8_KLEPN</name>
<proteinExistence type="predicted"/>
<evidence type="ECO:0000313" key="3">
    <source>
        <dbReference type="Proteomes" id="UP000255518"/>
    </source>
</evidence>
<accession>A0A377UTG8</accession>
<keyword evidence="1" id="KW-1133">Transmembrane helix</keyword>
<keyword evidence="1" id="KW-0472">Membrane</keyword>